<evidence type="ECO:0000313" key="2">
    <source>
        <dbReference type="EMBL" id="AKF07051.1"/>
    </source>
</evidence>
<accession>A0A0F6YKA9</accession>
<keyword evidence="3" id="KW-1185">Reference proteome</keyword>
<gene>
    <name evidence="2" type="ORF">DB32_004200</name>
</gene>
<reference evidence="2 3" key="1">
    <citation type="submission" date="2015-03" db="EMBL/GenBank/DDBJ databases">
        <title>Genome assembly of Sandaracinus amylolyticus DSM 53668.</title>
        <authorList>
            <person name="Sharma G."/>
            <person name="Subramanian S."/>
        </authorList>
    </citation>
    <scope>NUCLEOTIDE SEQUENCE [LARGE SCALE GENOMIC DNA]</scope>
    <source>
        <strain evidence="2 3">DSM 53668</strain>
    </source>
</reference>
<evidence type="ECO:0000313" key="3">
    <source>
        <dbReference type="Proteomes" id="UP000034883"/>
    </source>
</evidence>
<dbReference type="Gene3D" id="3.40.50.1820">
    <property type="entry name" value="alpha/beta hydrolase"/>
    <property type="match status" value="1"/>
</dbReference>
<dbReference type="OrthoDB" id="5508323at2"/>
<dbReference type="Pfam" id="PF00756">
    <property type="entry name" value="Esterase"/>
    <property type="match status" value="1"/>
</dbReference>
<protein>
    <recommendedName>
        <fullName evidence="4">Esterase</fullName>
    </recommendedName>
</protein>
<dbReference type="AlphaFoldDB" id="A0A0F6YKA9"/>
<dbReference type="KEGG" id="samy:DB32_004200"/>
<dbReference type="InterPro" id="IPR000801">
    <property type="entry name" value="Esterase-like"/>
</dbReference>
<dbReference type="SUPFAM" id="SSF53474">
    <property type="entry name" value="alpha/beta-Hydrolases"/>
    <property type="match status" value="1"/>
</dbReference>
<dbReference type="InterPro" id="IPR029058">
    <property type="entry name" value="AB_hydrolase_fold"/>
</dbReference>
<feature type="signal peptide" evidence="1">
    <location>
        <begin position="1"/>
        <end position="22"/>
    </location>
</feature>
<dbReference type="Proteomes" id="UP000034883">
    <property type="component" value="Chromosome"/>
</dbReference>
<sequence>MIAARTRTACAAIVIVALLAIAGMPPGASSQAQSRSEAVHHRHLRVSAPWGSERVLVMFPRLGAGREIPRDHRWSVLVALHGQGEARRGPERGYLGWSVDYRLPDAFAALLRGRLLPRDYAGMVRLDHLAVVNAELARNRFEGLMVVCPYTPDLMPEAPGSERIRAWGDWVAGSMLEQVREQLPGAAHGRASTGIDGVSLGGMLALEVGLRHPETFSTVGAMQPAVRSREDAIAAIASADGSQRIRLLTSDQDPFRAPTEQLSERLRARHVAHDLTVVPGPHDYSFNRGPGGLEMLLFHERALLDEPL</sequence>
<proteinExistence type="predicted"/>
<evidence type="ECO:0008006" key="4">
    <source>
        <dbReference type="Google" id="ProtNLM"/>
    </source>
</evidence>
<evidence type="ECO:0000256" key="1">
    <source>
        <dbReference type="SAM" id="SignalP"/>
    </source>
</evidence>
<keyword evidence="1" id="KW-0732">Signal</keyword>
<feature type="chain" id="PRO_5002512989" description="Esterase" evidence="1">
    <location>
        <begin position="23"/>
        <end position="308"/>
    </location>
</feature>
<dbReference type="RefSeq" id="WP_053234354.1">
    <property type="nucleotide sequence ID" value="NZ_CP011125.1"/>
</dbReference>
<name>A0A0F6YKA9_9BACT</name>
<dbReference type="STRING" id="927083.DB32_004200"/>
<organism evidence="2 3">
    <name type="scientific">Sandaracinus amylolyticus</name>
    <dbReference type="NCBI Taxonomy" id="927083"/>
    <lineage>
        <taxon>Bacteria</taxon>
        <taxon>Pseudomonadati</taxon>
        <taxon>Myxococcota</taxon>
        <taxon>Polyangia</taxon>
        <taxon>Polyangiales</taxon>
        <taxon>Sandaracinaceae</taxon>
        <taxon>Sandaracinus</taxon>
    </lineage>
</organism>
<dbReference type="EMBL" id="CP011125">
    <property type="protein sequence ID" value="AKF07051.1"/>
    <property type="molecule type" value="Genomic_DNA"/>
</dbReference>